<keyword evidence="9" id="KW-0694">RNA-binding</keyword>
<dbReference type="PANTHER" id="PTHR46173">
    <property type="entry name" value="CCA TRNA NUCLEOTIDYLTRANSFERASE 1, MITOCHONDRIAL"/>
    <property type="match status" value="1"/>
</dbReference>
<comment type="cofactor">
    <cofactor evidence="1">
        <name>Mg(2+)</name>
        <dbReference type="ChEBI" id="CHEBI:18420"/>
    </cofactor>
</comment>
<keyword evidence="7" id="KW-0547">Nucleotide-binding</keyword>
<name>A0A6J2TJ10_DROLE</name>
<evidence type="ECO:0000256" key="2">
    <source>
        <dbReference type="ARBA" id="ARBA00007265"/>
    </source>
</evidence>
<dbReference type="InterPro" id="IPR050264">
    <property type="entry name" value="Bact_CCA-adding_enz_type3_sf"/>
</dbReference>
<dbReference type="GO" id="GO:0001680">
    <property type="term" value="P:tRNA 3'-terminal CCA addition"/>
    <property type="evidence" value="ECO:0007669"/>
    <property type="project" value="UniProtKB-ARBA"/>
</dbReference>
<dbReference type="GO" id="GO:0016779">
    <property type="term" value="F:nucleotidyltransferase activity"/>
    <property type="evidence" value="ECO:0007669"/>
    <property type="project" value="UniProtKB-KW"/>
</dbReference>
<dbReference type="Pfam" id="PF12627">
    <property type="entry name" value="PolyA_pol_RNAbd"/>
    <property type="match status" value="1"/>
</dbReference>
<organism evidence="12 13">
    <name type="scientific">Drosophila lebanonensis</name>
    <name type="common">Fruit fly</name>
    <name type="synonym">Scaptodrosophila lebanonensis</name>
    <dbReference type="NCBI Taxonomy" id="7225"/>
    <lineage>
        <taxon>Eukaryota</taxon>
        <taxon>Metazoa</taxon>
        <taxon>Ecdysozoa</taxon>
        <taxon>Arthropoda</taxon>
        <taxon>Hexapoda</taxon>
        <taxon>Insecta</taxon>
        <taxon>Pterygota</taxon>
        <taxon>Neoptera</taxon>
        <taxon>Endopterygota</taxon>
        <taxon>Diptera</taxon>
        <taxon>Brachycera</taxon>
        <taxon>Muscomorpha</taxon>
        <taxon>Ephydroidea</taxon>
        <taxon>Drosophilidae</taxon>
        <taxon>Scaptodrosophila</taxon>
    </lineage>
</organism>
<dbReference type="Proteomes" id="UP000504634">
    <property type="component" value="Unplaced"/>
</dbReference>
<dbReference type="CDD" id="cd05398">
    <property type="entry name" value="NT_ClassII-CCAase"/>
    <property type="match status" value="1"/>
</dbReference>
<reference evidence="13" key="1">
    <citation type="submission" date="2025-08" db="UniProtKB">
        <authorList>
            <consortium name="RefSeq"/>
        </authorList>
    </citation>
    <scope>IDENTIFICATION</scope>
    <source>
        <strain evidence="13">11010-0011.00</strain>
        <tissue evidence="13">Whole body</tissue>
    </source>
</reference>
<evidence type="ECO:0000256" key="7">
    <source>
        <dbReference type="ARBA" id="ARBA00022741"/>
    </source>
</evidence>
<proteinExistence type="inferred from homology"/>
<dbReference type="RefSeq" id="XP_030376004.1">
    <property type="nucleotide sequence ID" value="XM_030520144.1"/>
</dbReference>
<dbReference type="GO" id="GO:0005739">
    <property type="term" value="C:mitochondrion"/>
    <property type="evidence" value="ECO:0007669"/>
    <property type="project" value="TreeGrafter"/>
</dbReference>
<dbReference type="GO" id="GO:0000049">
    <property type="term" value="F:tRNA binding"/>
    <property type="evidence" value="ECO:0007669"/>
    <property type="project" value="TreeGrafter"/>
</dbReference>
<dbReference type="Pfam" id="PF01743">
    <property type="entry name" value="PolyA_pol"/>
    <property type="match status" value="1"/>
</dbReference>
<keyword evidence="5" id="KW-0548">Nucleotidyltransferase</keyword>
<sequence>MHGIRHISKLLKTSSVHILPVVDRYNSLRHIKTVVSRMPSVTTTTTAATIDPAIIAALGQPPRMRENPAFTKVDNPEFYSIFTPELEALVGLFKKYNYELRIAGGAVRDILMNIKPKDIDFATTATPDQMKEMFTAEEVRMINAKGEKHGTITPRINNKENFEVTTLRIDVRTDGRHADVVFTTDWQLDANRRDLTINSMFLGFDGTVYDYFFGYEDLQQRRVVFVGEADVRIKEDYLRILRYFRFYGRIARDGSSHDATTLAAIAENAAGLARISGERIWTELQKIVVGNYARELVLEMHKCGLTEHCGLPAQPNVAEFERLCEDLQKFDQPHYPILFLIALLHTTEDAMKMHERLKLSAYERDLALFITQQRERIGTEYNTLRDYQKLSLQPNAKRDYVEQLLKYANKAELYNQLKAWQTPNFPINGHTLKSHGLVGKKMGLVLAQLRLIWADSDFLLTADQLIEKHLPEVLEQLRTPPSTPNKKQRTK</sequence>
<evidence type="ECO:0000256" key="6">
    <source>
        <dbReference type="ARBA" id="ARBA00022723"/>
    </source>
</evidence>
<dbReference type="GO" id="GO:1990180">
    <property type="term" value="P:mitochondrial tRNA 3'-end processing"/>
    <property type="evidence" value="ECO:0007669"/>
    <property type="project" value="TreeGrafter"/>
</dbReference>
<dbReference type="PANTHER" id="PTHR46173:SF1">
    <property type="entry name" value="CCA TRNA NUCLEOTIDYLTRANSFERASE 1, MITOCHONDRIAL"/>
    <property type="match status" value="1"/>
</dbReference>
<evidence type="ECO:0000313" key="12">
    <source>
        <dbReference type="Proteomes" id="UP000504634"/>
    </source>
</evidence>
<protein>
    <submittedName>
        <fullName evidence="13">CCA tRNA nucleotidyltransferase 1, mitochondrial</fullName>
    </submittedName>
</protein>
<dbReference type="AlphaFoldDB" id="A0A6J2TJ10"/>
<comment type="similarity">
    <text evidence="2 9">Belongs to the tRNA nucleotidyltransferase/poly(A) polymerase family.</text>
</comment>
<keyword evidence="12" id="KW-1185">Reference proteome</keyword>
<keyword evidence="4" id="KW-0819">tRNA processing</keyword>
<evidence type="ECO:0000256" key="1">
    <source>
        <dbReference type="ARBA" id="ARBA00001946"/>
    </source>
</evidence>
<evidence type="ECO:0000313" key="13">
    <source>
        <dbReference type="RefSeq" id="XP_030376004.1"/>
    </source>
</evidence>
<gene>
    <name evidence="13" type="primary">LOC115625179</name>
</gene>
<dbReference type="GO" id="GO:0000166">
    <property type="term" value="F:nucleotide binding"/>
    <property type="evidence" value="ECO:0007669"/>
    <property type="project" value="UniProtKB-KW"/>
</dbReference>
<dbReference type="Gene3D" id="3.30.460.10">
    <property type="entry name" value="Beta Polymerase, domain 2"/>
    <property type="match status" value="1"/>
</dbReference>
<evidence type="ECO:0000256" key="8">
    <source>
        <dbReference type="ARBA" id="ARBA00022842"/>
    </source>
</evidence>
<dbReference type="InterPro" id="IPR043519">
    <property type="entry name" value="NT_sf"/>
</dbReference>
<evidence type="ECO:0000256" key="9">
    <source>
        <dbReference type="RuleBase" id="RU003953"/>
    </source>
</evidence>
<keyword evidence="3 9" id="KW-0808">Transferase</keyword>
<dbReference type="GeneID" id="115625179"/>
<dbReference type="InterPro" id="IPR032828">
    <property type="entry name" value="PolyA_RNA-bd"/>
</dbReference>
<evidence type="ECO:0000256" key="5">
    <source>
        <dbReference type="ARBA" id="ARBA00022695"/>
    </source>
</evidence>
<evidence type="ECO:0000259" key="11">
    <source>
        <dbReference type="Pfam" id="PF12627"/>
    </source>
</evidence>
<dbReference type="GO" id="GO:0046872">
    <property type="term" value="F:metal ion binding"/>
    <property type="evidence" value="ECO:0007669"/>
    <property type="project" value="UniProtKB-KW"/>
</dbReference>
<keyword evidence="6" id="KW-0479">Metal-binding</keyword>
<dbReference type="OrthoDB" id="445712at2759"/>
<feature type="domain" description="Poly A polymerase head" evidence="10">
    <location>
        <begin position="100"/>
        <end position="223"/>
    </location>
</feature>
<dbReference type="Gene3D" id="1.10.3090.10">
    <property type="entry name" value="cca-adding enzyme, domain 2"/>
    <property type="match status" value="1"/>
</dbReference>
<evidence type="ECO:0000259" key="10">
    <source>
        <dbReference type="Pfam" id="PF01743"/>
    </source>
</evidence>
<dbReference type="SUPFAM" id="SSF81301">
    <property type="entry name" value="Nucleotidyltransferase"/>
    <property type="match status" value="1"/>
</dbReference>
<keyword evidence="8" id="KW-0460">Magnesium</keyword>
<dbReference type="InterPro" id="IPR002646">
    <property type="entry name" value="PolA_pol_head_dom"/>
</dbReference>
<dbReference type="SUPFAM" id="SSF81891">
    <property type="entry name" value="Poly A polymerase C-terminal region-like"/>
    <property type="match status" value="1"/>
</dbReference>
<accession>A0A6J2TJ10</accession>
<feature type="domain" description="tRNA nucleotidyltransferase/poly(A) polymerase RNA and SrmB- binding" evidence="11">
    <location>
        <begin position="259"/>
        <end position="308"/>
    </location>
</feature>
<evidence type="ECO:0000256" key="4">
    <source>
        <dbReference type="ARBA" id="ARBA00022694"/>
    </source>
</evidence>
<evidence type="ECO:0000256" key="3">
    <source>
        <dbReference type="ARBA" id="ARBA00022679"/>
    </source>
</evidence>